<feature type="signal peptide" evidence="1">
    <location>
        <begin position="1"/>
        <end position="22"/>
    </location>
</feature>
<gene>
    <name evidence="2" type="ORF">ACJMK2_019302</name>
</gene>
<dbReference type="EMBL" id="JBJQND010000016">
    <property type="protein sequence ID" value="KAL3848445.1"/>
    <property type="molecule type" value="Genomic_DNA"/>
</dbReference>
<evidence type="ECO:0000313" key="2">
    <source>
        <dbReference type="EMBL" id="KAL3848445.1"/>
    </source>
</evidence>
<protein>
    <submittedName>
        <fullName evidence="2">Uncharacterized protein</fullName>
    </submittedName>
</protein>
<feature type="chain" id="PRO_5044794453" evidence="1">
    <location>
        <begin position="23"/>
        <end position="76"/>
    </location>
</feature>
<comment type="caution">
    <text evidence="2">The sequence shown here is derived from an EMBL/GenBank/DDBJ whole genome shotgun (WGS) entry which is preliminary data.</text>
</comment>
<reference evidence="2 3" key="1">
    <citation type="submission" date="2024-11" db="EMBL/GenBank/DDBJ databases">
        <title>Chromosome-level genome assembly of the freshwater bivalve Anodonta woodiana.</title>
        <authorList>
            <person name="Chen X."/>
        </authorList>
    </citation>
    <scope>NUCLEOTIDE SEQUENCE [LARGE SCALE GENOMIC DNA]</scope>
    <source>
        <strain evidence="2">MN2024</strain>
        <tissue evidence="2">Gills</tissue>
    </source>
</reference>
<dbReference type="AlphaFoldDB" id="A0ABD3UHJ9"/>
<evidence type="ECO:0000256" key="1">
    <source>
        <dbReference type="SAM" id="SignalP"/>
    </source>
</evidence>
<evidence type="ECO:0000313" key="3">
    <source>
        <dbReference type="Proteomes" id="UP001634394"/>
    </source>
</evidence>
<accession>A0ABD3UHJ9</accession>
<dbReference type="Proteomes" id="UP001634394">
    <property type="component" value="Unassembled WGS sequence"/>
</dbReference>
<proteinExistence type="predicted"/>
<organism evidence="2 3">
    <name type="scientific">Sinanodonta woodiana</name>
    <name type="common">Chinese pond mussel</name>
    <name type="synonym">Anodonta woodiana</name>
    <dbReference type="NCBI Taxonomy" id="1069815"/>
    <lineage>
        <taxon>Eukaryota</taxon>
        <taxon>Metazoa</taxon>
        <taxon>Spiralia</taxon>
        <taxon>Lophotrochozoa</taxon>
        <taxon>Mollusca</taxon>
        <taxon>Bivalvia</taxon>
        <taxon>Autobranchia</taxon>
        <taxon>Heteroconchia</taxon>
        <taxon>Palaeoheterodonta</taxon>
        <taxon>Unionida</taxon>
        <taxon>Unionoidea</taxon>
        <taxon>Unionidae</taxon>
        <taxon>Unioninae</taxon>
        <taxon>Sinanodonta</taxon>
    </lineage>
</organism>
<name>A0ABD3UHJ9_SINWO</name>
<keyword evidence="3" id="KW-1185">Reference proteome</keyword>
<sequence length="76" mass="8757">MHRGPLLLAAFIMLFVVFGVQANPLFVPGCLWQCSLRFNRCFKTCTFRSEFNDFDDPTCLDNCLNDLETCHQFCAN</sequence>
<keyword evidence="1" id="KW-0732">Signal</keyword>